<keyword evidence="1" id="KW-0479">Metal-binding</keyword>
<protein>
    <submittedName>
        <fullName evidence="5">RING/U-BOX SUPERFAMILY PROTEIN</fullName>
    </submittedName>
</protein>
<gene>
    <name evidence="5" type="ORF">OIU85_014718</name>
</gene>
<dbReference type="Gene3D" id="3.30.40.10">
    <property type="entry name" value="Zinc/RING finger domain, C3HC4 (zinc finger)"/>
    <property type="match status" value="1"/>
</dbReference>
<dbReference type="GO" id="GO:0004842">
    <property type="term" value="F:ubiquitin-protein transferase activity"/>
    <property type="evidence" value="ECO:0007669"/>
    <property type="project" value="InterPro"/>
</dbReference>
<dbReference type="PANTHER" id="PTHR46400:SF3">
    <property type="entry name" value="E3 UBIQUITIN LIGASE BIG BROTHER-LIKE PROTEIN"/>
    <property type="match status" value="1"/>
</dbReference>
<keyword evidence="3" id="KW-0812">Transmembrane</keyword>
<evidence type="ECO:0000259" key="4">
    <source>
        <dbReference type="PROSITE" id="PS50089"/>
    </source>
</evidence>
<dbReference type="InterPro" id="IPR001841">
    <property type="entry name" value="Znf_RING"/>
</dbReference>
<name>A0A9Q0NJA6_SALVM</name>
<organism evidence="5 6">
    <name type="scientific">Salix viminalis</name>
    <name type="common">Common osier</name>
    <name type="synonym">Basket willow</name>
    <dbReference type="NCBI Taxonomy" id="40686"/>
    <lineage>
        <taxon>Eukaryota</taxon>
        <taxon>Viridiplantae</taxon>
        <taxon>Streptophyta</taxon>
        <taxon>Embryophyta</taxon>
        <taxon>Tracheophyta</taxon>
        <taxon>Spermatophyta</taxon>
        <taxon>Magnoliopsida</taxon>
        <taxon>eudicotyledons</taxon>
        <taxon>Gunneridae</taxon>
        <taxon>Pentapetalae</taxon>
        <taxon>rosids</taxon>
        <taxon>fabids</taxon>
        <taxon>Malpighiales</taxon>
        <taxon>Salicaceae</taxon>
        <taxon>Saliceae</taxon>
        <taxon>Salix</taxon>
    </lineage>
</organism>
<dbReference type="GO" id="GO:0008270">
    <property type="term" value="F:zinc ion binding"/>
    <property type="evidence" value="ECO:0007669"/>
    <property type="project" value="UniProtKB-KW"/>
</dbReference>
<comment type="caution">
    <text evidence="5">The sequence shown here is derived from an EMBL/GenBank/DDBJ whole genome shotgun (WGS) entry which is preliminary data.</text>
</comment>
<dbReference type="InterPro" id="IPR013083">
    <property type="entry name" value="Znf_RING/FYVE/PHD"/>
</dbReference>
<dbReference type="PANTHER" id="PTHR46400">
    <property type="entry name" value="RING/U-BOX SUPERFAMILY PROTEIN"/>
    <property type="match status" value="1"/>
</dbReference>
<dbReference type="GO" id="GO:0016567">
    <property type="term" value="P:protein ubiquitination"/>
    <property type="evidence" value="ECO:0007669"/>
    <property type="project" value="InterPro"/>
</dbReference>
<evidence type="ECO:0000313" key="6">
    <source>
        <dbReference type="Proteomes" id="UP001151529"/>
    </source>
</evidence>
<reference evidence="5" key="1">
    <citation type="submission" date="2022-11" db="EMBL/GenBank/DDBJ databases">
        <authorList>
            <person name="Hyden B.L."/>
            <person name="Feng K."/>
            <person name="Yates T."/>
            <person name="Jawdy S."/>
            <person name="Smart L.B."/>
            <person name="Muchero W."/>
        </authorList>
    </citation>
    <scope>NUCLEOTIDE SEQUENCE</scope>
    <source>
        <tissue evidence="5">Shoot tip</tissue>
    </source>
</reference>
<dbReference type="SMART" id="SM00184">
    <property type="entry name" value="RING"/>
    <property type="match status" value="1"/>
</dbReference>
<evidence type="ECO:0000256" key="1">
    <source>
        <dbReference type="PROSITE-ProRule" id="PRU00175"/>
    </source>
</evidence>
<dbReference type="SUPFAM" id="SSF57850">
    <property type="entry name" value="RING/U-box"/>
    <property type="match status" value="1"/>
</dbReference>
<keyword evidence="3" id="KW-1133">Transmembrane helix</keyword>
<dbReference type="GO" id="GO:0046621">
    <property type="term" value="P:negative regulation of organ growth"/>
    <property type="evidence" value="ECO:0007669"/>
    <property type="project" value="InterPro"/>
</dbReference>
<dbReference type="Proteomes" id="UP001151529">
    <property type="component" value="Chromosome 9"/>
</dbReference>
<feature type="region of interest" description="Disordered" evidence="2">
    <location>
        <begin position="343"/>
        <end position="370"/>
    </location>
</feature>
<dbReference type="OrthoDB" id="9984778at2759"/>
<evidence type="ECO:0000256" key="3">
    <source>
        <dbReference type="SAM" id="Phobius"/>
    </source>
</evidence>
<reference evidence="5" key="2">
    <citation type="journal article" date="2023" name="Int. J. Mol. Sci.">
        <title>De Novo Assembly and Annotation of 11 Diverse Shrub Willow (Salix) Genomes Reveals Novel Gene Organization in Sex-Linked Regions.</title>
        <authorList>
            <person name="Hyden B."/>
            <person name="Feng K."/>
            <person name="Yates T.B."/>
            <person name="Jawdy S."/>
            <person name="Cereghino C."/>
            <person name="Smart L.B."/>
            <person name="Muchero W."/>
        </authorList>
    </citation>
    <scope>NUCLEOTIDE SEQUENCE [LARGE SCALE GENOMIC DNA]</scope>
    <source>
        <tissue evidence="5">Shoot tip</tissue>
    </source>
</reference>
<proteinExistence type="predicted"/>
<dbReference type="AlphaFoldDB" id="A0A9Q0NJA6"/>
<dbReference type="Pfam" id="PF13639">
    <property type="entry name" value="zf-RING_2"/>
    <property type="match status" value="1"/>
</dbReference>
<keyword evidence="1" id="KW-0862">Zinc</keyword>
<keyword evidence="1" id="KW-0863">Zinc-finger</keyword>
<evidence type="ECO:0000313" key="5">
    <source>
        <dbReference type="EMBL" id="KAJ6670885.1"/>
    </source>
</evidence>
<accession>A0A9Q0NJA6</accession>
<feature type="transmembrane region" description="Helical" evidence="3">
    <location>
        <begin position="257"/>
        <end position="276"/>
    </location>
</feature>
<dbReference type="InterPro" id="IPR033276">
    <property type="entry name" value="BB"/>
</dbReference>
<keyword evidence="6" id="KW-1185">Reference proteome</keyword>
<feature type="compositionally biased region" description="Polar residues" evidence="2">
    <location>
        <begin position="344"/>
        <end position="354"/>
    </location>
</feature>
<keyword evidence="3" id="KW-0472">Membrane</keyword>
<dbReference type="EMBL" id="JAPFFL010000019">
    <property type="protein sequence ID" value="KAJ6670885.1"/>
    <property type="molecule type" value="Genomic_DNA"/>
</dbReference>
<dbReference type="FunFam" id="3.30.40.10:FF:000226">
    <property type="entry name" value="E3 ubiquitin ligase BIG BROTHER"/>
    <property type="match status" value="1"/>
</dbReference>
<dbReference type="PROSITE" id="PS50089">
    <property type="entry name" value="ZF_RING_2"/>
    <property type="match status" value="1"/>
</dbReference>
<evidence type="ECO:0000256" key="2">
    <source>
        <dbReference type="SAM" id="MobiDB-lite"/>
    </source>
</evidence>
<dbReference type="GO" id="GO:0031624">
    <property type="term" value="F:ubiquitin conjugating enzyme binding"/>
    <property type="evidence" value="ECO:0007669"/>
    <property type="project" value="TreeGrafter"/>
</dbReference>
<feature type="domain" description="RING-type" evidence="4">
    <location>
        <begin position="195"/>
        <end position="236"/>
    </location>
</feature>
<sequence length="386" mass="43604">MNGNRQMEVHYINTGFPYTSTESFMDFFEGLTHAPVNYAHTGPMHDQDSAYWSMNMNAYKFGFSGPGSTSYYSPYEVNDNLPIMDVSRTAWEYPSVVNAEEPTTTDTQFEGAEDMGVHAIDEERSISNQASANSPQAVWQDDVDPDNMTYEELIDLGDTVGTQSKGLSPELISLLPTSKCKLGSFFSRKKSGERCVICQMKYKRGDKQIKLMCKHVYHSECIAKWLGINKVCPVCNNESSSSMEDDRMQLLGEKQGAWYMTAAILLGAFPGLVLSIKLRKKGSGMAKIDWKRIDSVFVEDRLYENLNAPKWFDFVAPEDSTDHEAWFCRPDCNHPKTADDFFKTTPTSKLSSSGDKARSRNPLSDKNLRDAKLKRRGPKSVFIYIM</sequence>